<evidence type="ECO:0000313" key="2">
    <source>
        <dbReference type="Proteomes" id="UP000095463"/>
    </source>
</evidence>
<accession>A0A1E5XTV2</accession>
<sequence length="88" mass="9667">MTPDLQRVEQAHWEDWDPIGVRAMGGPSDEYDSYAPTILRMLLAGATEEELVVHLYAIETEQMGLGGGQRPYGAARALLRLAPQRGDG</sequence>
<dbReference type="AlphaFoldDB" id="A0A1E5XTV2"/>
<evidence type="ECO:0000313" key="1">
    <source>
        <dbReference type="EMBL" id="OEO32032.1"/>
    </source>
</evidence>
<gene>
    <name evidence="1" type="ORF">VW23_013465</name>
</gene>
<dbReference type="Proteomes" id="UP000095463">
    <property type="component" value="Unassembled WGS sequence"/>
</dbReference>
<proteinExistence type="predicted"/>
<dbReference type="OrthoDB" id="773332at2"/>
<reference evidence="1 2" key="1">
    <citation type="journal article" date="2015" name="Genome Announc.">
        <title>Genome Assemblies of Three Soil-Associated Devosia species: D. insulae, D. limi, and D. soli.</title>
        <authorList>
            <person name="Hassan Y.I."/>
            <person name="Lepp D."/>
            <person name="Zhou T."/>
        </authorList>
    </citation>
    <scope>NUCLEOTIDE SEQUENCE [LARGE SCALE GENOMIC DNA]</scope>
    <source>
        <strain evidence="1 2">DS-56</strain>
    </source>
</reference>
<name>A0A1E5XTV2_9HYPH</name>
<protein>
    <submittedName>
        <fullName evidence="1">Uncharacterized protein</fullName>
    </submittedName>
</protein>
<comment type="caution">
    <text evidence="1">The sequence shown here is derived from an EMBL/GenBank/DDBJ whole genome shotgun (WGS) entry which is preliminary data.</text>
</comment>
<keyword evidence="2" id="KW-1185">Reference proteome</keyword>
<dbReference type="EMBL" id="LAJE02000098">
    <property type="protein sequence ID" value="OEO32032.1"/>
    <property type="molecule type" value="Genomic_DNA"/>
</dbReference>
<organism evidence="1 2">
    <name type="scientific">Devosia insulae DS-56</name>
    <dbReference type="NCBI Taxonomy" id="1116389"/>
    <lineage>
        <taxon>Bacteria</taxon>
        <taxon>Pseudomonadati</taxon>
        <taxon>Pseudomonadota</taxon>
        <taxon>Alphaproteobacteria</taxon>
        <taxon>Hyphomicrobiales</taxon>
        <taxon>Devosiaceae</taxon>
        <taxon>Devosia</taxon>
    </lineage>
</organism>
<dbReference type="RefSeq" id="WP_069908805.1">
    <property type="nucleotide sequence ID" value="NZ_LAJE02000098.1"/>
</dbReference>